<evidence type="ECO:0000256" key="1">
    <source>
        <dbReference type="SAM" id="MobiDB-lite"/>
    </source>
</evidence>
<dbReference type="AlphaFoldDB" id="W4HBA2"/>
<dbReference type="CDD" id="cd14688">
    <property type="entry name" value="bZIP_YAP"/>
    <property type="match status" value="1"/>
</dbReference>
<dbReference type="OrthoDB" id="161411at2759"/>
<dbReference type="RefSeq" id="XP_009820798.1">
    <property type="nucleotide sequence ID" value="XM_009822496.1"/>
</dbReference>
<feature type="compositionally biased region" description="Basic residues" evidence="1">
    <location>
        <begin position="64"/>
        <end position="80"/>
    </location>
</feature>
<feature type="region of interest" description="Disordered" evidence="1">
    <location>
        <begin position="1"/>
        <end position="82"/>
    </location>
</feature>
<reference evidence="2" key="1">
    <citation type="submission" date="2013-12" db="EMBL/GenBank/DDBJ databases">
        <title>The Genome Sequence of Aphanomyces astaci APO3.</title>
        <authorList>
            <consortium name="The Broad Institute Genomics Platform"/>
            <person name="Russ C."/>
            <person name="Tyler B."/>
            <person name="van West P."/>
            <person name="Dieguez-Uribeondo J."/>
            <person name="Young S.K."/>
            <person name="Zeng Q."/>
            <person name="Gargeya S."/>
            <person name="Fitzgerald M."/>
            <person name="Abouelleil A."/>
            <person name="Alvarado L."/>
            <person name="Chapman S.B."/>
            <person name="Gainer-Dewar J."/>
            <person name="Goldberg J."/>
            <person name="Griggs A."/>
            <person name="Gujja S."/>
            <person name="Hansen M."/>
            <person name="Howarth C."/>
            <person name="Imamovic A."/>
            <person name="Ireland A."/>
            <person name="Larimer J."/>
            <person name="McCowan C."/>
            <person name="Murphy C."/>
            <person name="Pearson M."/>
            <person name="Poon T.W."/>
            <person name="Priest M."/>
            <person name="Roberts A."/>
            <person name="Saif S."/>
            <person name="Shea T."/>
            <person name="Sykes S."/>
            <person name="Wortman J."/>
            <person name="Nusbaum C."/>
            <person name="Birren B."/>
        </authorList>
    </citation>
    <scope>NUCLEOTIDE SEQUENCE [LARGE SCALE GENOMIC DNA]</scope>
    <source>
        <strain evidence="2">APO3</strain>
    </source>
</reference>
<organism evidence="2">
    <name type="scientific">Aphanomyces astaci</name>
    <name type="common">Crayfish plague agent</name>
    <dbReference type="NCBI Taxonomy" id="112090"/>
    <lineage>
        <taxon>Eukaryota</taxon>
        <taxon>Sar</taxon>
        <taxon>Stramenopiles</taxon>
        <taxon>Oomycota</taxon>
        <taxon>Saprolegniomycetes</taxon>
        <taxon>Saprolegniales</taxon>
        <taxon>Verrucalvaceae</taxon>
        <taxon>Aphanomyces</taxon>
    </lineage>
</organism>
<dbReference type="EMBL" id="KI913114">
    <property type="protein sequence ID" value="ETV88398.1"/>
    <property type="molecule type" value="Genomic_DNA"/>
</dbReference>
<evidence type="ECO:0000313" key="2">
    <source>
        <dbReference type="EMBL" id="ETV88398.1"/>
    </source>
</evidence>
<gene>
    <name evidence="2" type="ORF">H257_00023</name>
</gene>
<protein>
    <recommendedName>
        <fullName evidence="3">BZIP domain-containing protein</fullName>
    </recommendedName>
</protein>
<dbReference type="GeneID" id="20802019"/>
<sequence>MSSRRRYTVHGMSQRSMKATNDSGAGGPTAEVEGSSVWSSDLENDKDDDDNDKSAALNSEDKKTRRRAQIAKSARKHRVRQKAELHELRAQVQELTAALSSCRRNCRRPPPDGMPGSIPSLDTSDELEDFGVQASLRGLWLNAPLQTDTGPGPNVYHPYHHLYADPAERHASLLAIAKPAPSRMYTQILEDTHAIPSFPPYVDVRMTSMGENVSIKFCRVCEITNFDHKTVSDVFWAVFWGFGDDDVVTNAGLCRRKRLLQVNANAHYERVTYAVPNMPDVQLESLDVVTRSSDPNYTIFTWESIDQDDLFPASVPDYHPTSTTTIRREEIGSVMFRTECDADGNIRTVLRTVIYSRPFVQTLPKKTTRDMNEPFAHLYCRLNVLAEEHVSRYLLHKFMSA</sequence>
<name>W4HBA2_APHAT</name>
<proteinExistence type="predicted"/>
<dbReference type="VEuPathDB" id="FungiDB:H257_00023"/>
<evidence type="ECO:0008006" key="3">
    <source>
        <dbReference type="Google" id="ProtNLM"/>
    </source>
</evidence>
<feature type="compositionally biased region" description="Acidic residues" evidence="1">
    <location>
        <begin position="42"/>
        <end position="51"/>
    </location>
</feature>
<accession>W4HBA2</accession>
<feature type="compositionally biased region" description="Polar residues" evidence="1">
    <location>
        <begin position="11"/>
        <end position="23"/>
    </location>
</feature>